<organism evidence="1 2">
    <name type="scientific">Vermiconidia calcicola</name>
    <dbReference type="NCBI Taxonomy" id="1690605"/>
    <lineage>
        <taxon>Eukaryota</taxon>
        <taxon>Fungi</taxon>
        <taxon>Dikarya</taxon>
        <taxon>Ascomycota</taxon>
        <taxon>Pezizomycotina</taxon>
        <taxon>Dothideomycetes</taxon>
        <taxon>Dothideomycetidae</taxon>
        <taxon>Mycosphaerellales</taxon>
        <taxon>Extremaceae</taxon>
        <taxon>Vermiconidia</taxon>
    </lineage>
</organism>
<dbReference type="EC" id="3.6.4.13" evidence="1"/>
<evidence type="ECO:0000313" key="1">
    <source>
        <dbReference type="EMBL" id="KAK3721540.1"/>
    </source>
</evidence>
<comment type="caution">
    <text evidence="1">The sequence shown here is derived from an EMBL/GenBank/DDBJ whole genome shotgun (WGS) entry which is preliminary data.</text>
</comment>
<reference evidence="1" key="1">
    <citation type="submission" date="2023-07" db="EMBL/GenBank/DDBJ databases">
        <title>Black Yeasts Isolated from many extreme environments.</title>
        <authorList>
            <person name="Coleine C."/>
            <person name="Stajich J.E."/>
            <person name="Selbmann L."/>
        </authorList>
    </citation>
    <scope>NUCLEOTIDE SEQUENCE</scope>
    <source>
        <strain evidence="1">CCFEE 5714</strain>
    </source>
</reference>
<keyword evidence="1" id="KW-0378">Hydrolase</keyword>
<dbReference type="EMBL" id="JAUTXU010000017">
    <property type="protein sequence ID" value="KAK3721540.1"/>
    <property type="molecule type" value="Genomic_DNA"/>
</dbReference>
<dbReference type="Proteomes" id="UP001281147">
    <property type="component" value="Unassembled WGS sequence"/>
</dbReference>
<gene>
    <name evidence="1" type="primary">ucp12_1</name>
    <name evidence="1" type="ORF">LTR37_003096</name>
</gene>
<keyword evidence="1" id="KW-0347">Helicase</keyword>
<name>A0ACC3NQW6_9PEZI</name>
<evidence type="ECO:0000313" key="2">
    <source>
        <dbReference type="Proteomes" id="UP001281147"/>
    </source>
</evidence>
<sequence length="1382" mass="152813">MVKKPHPPRQGNKSTKQPVAANTNGEDTSFIVFSNSDKPARKGKQPTASGDAEPAASGSKGKAPAAPDATQEGVGKKPDTRTLIAGPSWTGKLPQTLFNEFCQKQKWERPEYTVHRNANGFTGGVVLRKKNAKTQEITQLPPILPPIEYAKEHGTRETAIEARHFAAAYGLFRTCNMKNIHMTLPPQYRDLWKGDFQDLKSQAVAEGKKYLYEADPFLAYQQHAEAEAAKVKARADKTKRIEEDKKQQVVSLDGQVQSKHVLKGWQRVPKVEMGVKTRKEVERLIRSDGVWNPHSVRMHKADVERVCDELTKTGFRRSHVEEATEVCKDREECLEWLLIHVPEDDLPKWALPDNYLAGIALASGDMLKENKLKRLSAAGYSPDLCADVLDDSGGNEAKAAEMLQNRLLGCEKTKTPSPDGSPADASTWEAEQATLEAIYGDRFTNHDRICTVTLELSTPSQKPIVLRARPPNGTYPHNLPVLVVETELPAYIRLSILKRCLLYAEENFLGEQMLFNIVDWLEREILSIIETPGRLSEIAPAASASAETSTRNQQNGRSRRRPPKAISWTPNKAASESMLSEWMSKQNMPEQQRMLAVRRNLPAWKLQDAIVSSVMKNQVTIISGETGSGKSTQSVQFILDDLINRSLGDQVNIICTQPRRISALGLADRVADERCGKVGLEIGYAIRGESKQRPGVTKITFVTTGVLLRRLQTPGGSADDVVKSLADVSHVVIDEVHERSLDTDFLLVLLRDVLKKRKDLKLVLMSATLDAEVFTNYFRNTATVGQVEIEGRTHPVQDIYLDQILQATGFGGGGGAEDSPDEFSDQDPRNGPMMNSNALGKTLRAVGTRINYELIARTVSHIDAELAGHEEGGILIFLPGVAEIDQAIRALRSVPNLHPLPLHASLQSSQQRRVFKKPPSGLRKVVCATNVAETSITIEDIVAVIDTGRVKETSFDPANNMVKLAEVWASRAACKQRRGRAGRVRAGKCYKLFTKSAENKMAERPEPEIRRVPLEQLCLSVKAMGVSDVPAFLTSALSPPESLAVEGALTLLGRMGALDGAEMTALGRHLSMIPADLRVGKLLIYGVVFGCLEACLTIAATLTVKSPFVSPQPKREESKAAKARFGNSHGDLLCELHAYEEWSERRFAGGNSSSVRRWCDENFLNHQTLMDIATNRTQYISSLQEIGFLQTGYNSTSHAAQTYNRHNDNDTLLRALIAGSFQPQVARIDFPDKKFAASSSGAVELDPEARTIKYFNEENGRVFVHPSSTLFDAQGFPGNSAFMSYFVKMATSKVFIRDLTPFNVYSLLMFSGPIEVDPQGRGLLVGTFRLRGWARIGVLVSRLRMILDELLSRKIDDPGLKMSESAIVRVVRQLVQLDGLDR</sequence>
<proteinExistence type="predicted"/>
<accession>A0ACC3NQW6</accession>
<keyword evidence="2" id="KW-1185">Reference proteome</keyword>
<protein>
    <submittedName>
        <fullName evidence="1">ATP-dependent RNA helicase ucp12</fullName>
        <ecNumber evidence="1">3.6.4.13</ecNumber>
    </submittedName>
</protein>
<keyword evidence="1" id="KW-0067">ATP-binding</keyword>
<keyword evidence="1" id="KW-0547">Nucleotide-binding</keyword>